<dbReference type="AlphaFoldDB" id="A0A1R1B6Z0"/>
<evidence type="ECO:0000313" key="2">
    <source>
        <dbReference type="EMBL" id="OME95299.1"/>
    </source>
</evidence>
<dbReference type="RefSeq" id="WP_076322109.1">
    <property type="nucleotide sequence ID" value="NZ_JBCNGP010000002.1"/>
</dbReference>
<organism evidence="2 3">
    <name type="scientific">Paenibacillus lautus</name>
    <name type="common">Bacillus lautus</name>
    <dbReference type="NCBI Taxonomy" id="1401"/>
    <lineage>
        <taxon>Bacteria</taxon>
        <taxon>Bacillati</taxon>
        <taxon>Bacillota</taxon>
        <taxon>Bacilli</taxon>
        <taxon>Bacillales</taxon>
        <taxon>Paenibacillaceae</taxon>
        <taxon>Paenibacillus</taxon>
    </lineage>
</organism>
<dbReference type="EMBL" id="MRTF01000002">
    <property type="protein sequence ID" value="OME95299.1"/>
    <property type="molecule type" value="Genomic_DNA"/>
</dbReference>
<accession>A0A1R1B6Z0</accession>
<gene>
    <name evidence="2" type="ORF">BK123_09545</name>
</gene>
<sequence>MSIFSRLAEQKIEEAIRNGELDHLPFAGKKLPIDDLSHIPEDLRMSYRIMKNAGYVPEEVTLRKECVQLYDLLGAAQNEGEQEQLQRKLNEKHLRLQLLMEQRGLSGNSAFTQYESKVRERLTHEE</sequence>
<protein>
    <submittedName>
        <fullName evidence="2">Molecular chaperone DnaJ</fullName>
    </submittedName>
</protein>
<reference evidence="2 3" key="1">
    <citation type="submission" date="2016-11" db="EMBL/GenBank/DDBJ databases">
        <title>Paenibacillus species isolates.</title>
        <authorList>
            <person name="Beno S.M."/>
        </authorList>
    </citation>
    <scope>NUCLEOTIDE SEQUENCE [LARGE SCALE GENOMIC DNA]</scope>
    <source>
        <strain evidence="2 3">FSL F4-0100</strain>
    </source>
</reference>
<dbReference type="Proteomes" id="UP000187074">
    <property type="component" value="Unassembled WGS sequence"/>
</dbReference>
<dbReference type="Pfam" id="PF09350">
    <property type="entry name" value="DJC28_CD"/>
    <property type="match status" value="1"/>
</dbReference>
<dbReference type="OrthoDB" id="9798476at2"/>
<dbReference type="InterPro" id="IPR052573">
    <property type="entry name" value="DnaJ_C_subfamily_28"/>
</dbReference>
<dbReference type="STRING" id="1401.BK123_09545"/>
<dbReference type="PANTHER" id="PTHR39158">
    <property type="entry name" value="OS08G0560600 PROTEIN"/>
    <property type="match status" value="1"/>
</dbReference>
<dbReference type="PANTHER" id="PTHR39158:SF1">
    <property type="entry name" value="DNAJ HOMOLOG SUBFAMILY C MEMBER 28"/>
    <property type="match status" value="1"/>
</dbReference>
<evidence type="ECO:0000313" key="3">
    <source>
        <dbReference type="Proteomes" id="UP000187074"/>
    </source>
</evidence>
<name>A0A1R1B6Z0_PAELA</name>
<evidence type="ECO:0000259" key="1">
    <source>
        <dbReference type="Pfam" id="PF09350"/>
    </source>
</evidence>
<comment type="caution">
    <text evidence="2">The sequence shown here is derived from an EMBL/GenBank/DDBJ whole genome shotgun (WGS) entry which is preliminary data.</text>
</comment>
<feature type="domain" description="DnaJ homologue subfamily C member 28 conserved" evidence="1">
    <location>
        <begin position="7"/>
        <end position="72"/>
    </location>
</feature>
<dbReference type="InterPro" id="IPR018961">
    <property type="entry name" value="DnaJ_homolog_subfam-C_membr-28"/>
</dbReference>
<proteinExistence type="predicted"/>